<protein>
    <submittedName>
        <fullName evidence="5">Ras-related protein Rab</fullName>
    </submittedName>
</protein>
<sequence length="218" mass="24784">MTTKQYSFKILVIGDPGTGKTSIIRRFVHDVFTANYKATIGVDFAMKKMTLDDDTQVYLQIWDISGQDRYGVMTRVYYKDANAAIVVMDATNDQTKEGAYRWKADLDQKLILTDGSHIPCILVVNKCDLENNITDEELNDIKLTYSFTDVMRASAKEDFGIQEAFTAVAKRILACERSGQYEITSSKRPGNILLYDNDKQETKKRISCNCIPSFHNPF</sequence>
<dbReference type="OMA" id="ANPGKME"/>
<dbReference type="PANTHER" id="PTHR47981">
    <property type="entry name" value="RAB FAMILY"/>
    <property type="match status" value="1"/>
</dbReference>
<dbReference type="Gene3D" id="3.40.50.300">
    <property type="entry name" value="P-loop containing nucleotide triphosphate hydrolases"/>
    <property type="match status" value="1"/>
</dbReference>
<dbReference type="GO" id="GO:0005764">
    <property type="term" value="C:lysosome"/>
    <property type="evidence" value="ECO:0007669"/>
    <property type="project" value="TreeGrafter"/>
</dbReference>
<keyword evidence="4" id="KW-1185">Reference proteome</keyword>
<proteinExistence type="inferred from homology"/>
<name>A0A7I4XZC1_HAECO</name>
<evidence type="ECO:0000256" key="3">
    <source>
        <dbReference type="ARBA" id="ARBA00023134"/>
    </source>
</evidence>
<dbReference type="PROSITE" id="PS51419">
    <property type="entry name" value="RAB"/>
    <property type="match status" value="1"/>
</dbReference>
<dbReference type="SMART" id="SM00176">
    <property type="entry name" value="RAN"/>
    <property type="match status" value="1"/>
</dbReference>
<dbReference type="Pfam" id="PF00071">
    <property type="entry name" value="Ras"/>
    <property type="match status" value="1"/>
</dbReference>
<dbReference type="AlphaFoldDB" id="A0A7I4XZC1"/>
<dbReference type="PANTHER" id="PTHR47981:SF39">
    <property type="entry name" value="RAS-RELATED PROTEIN RAB"/>
    <property type="match status" value="1"/>
</dbReference>
<organism evidence="4 5">
    <name type="scientific">Haemonchus contortus</name>
    <name type="common">Barber pole worm</name>
    <dbReference type="NCBI Taxonomy" id="6289"/>
    <lineage>
        <taxon>Eukaryota</taxon>
        <taxon>Metazoa</taxon>
        <taxon>Ecdysozoa</taxon>
        <taxon>Nematoda</taxon>
        <taxon>Chromadorea</taxon>
        <taxon>Rhabditida</taxon>
        <taxon>Rhabditina</taxon>
        <taxon>Rhabditomorpha</taxon>
        <taxon>Strongyloidea</taxon>
        <taxon>Trichostrongylidae</taxon>
        <taxon>Haemonchus</taxon>
    </lineage>
</organism>
<dbReference type="OrthoDB" id="1436450at2759"/>
<evidence type="ECO:0000313" key="4">
    <source>
        <dbReference type="Proteomes" id="UP000025227"/>
    </source>
</evidence>
<dbReference type="NCBIfam" id="TIGR00231">
    <property type="entry name" value="small_GTP"/>
    <property type="match status" value="1"/>
</dbReference>
<dbReference type="WBParaSite" id="HCON_00023890-00001">
    <property type="protein sequence ID" value="HCON_00023890-00001"/>
    <property type="gene ID" value="HCON_00023890"/>
</dbReference>
<dbReference type="PRINTS" id="PR00449">
    <property type="entry name" value="RASTRNSFRMNG"/>
</dbReference>
<reference evidence="5" key="1">
    <citation type="submission" date="2020-12" db="UniProtKB">
        <authorList>
            <consortium name="WormBaseParasite"/>
        </authorList>
    </citation>
    <scope>IDENTIFICATION</scope>
    <source>
        <strain evidence="5">MHco3</strain>
    </source>
</reference>
<comment type="similarity">
    <text evidence="1">Belongs to the small GTPase superfamily. Rab family.</text>
</comment>
<evidence type="ECO:0000313" key="5">
    <source>
        <dbReference type="WBParaSite" id="HCON_00023890-00001"/>
    </source>
</evidence>
<dbReference type="FunFam" id="3.40.50.300:FF:001800">
    <property type="entry name" value="Rab family GTPase"/>
    <property type="match status" value="1"/>
</dbReference>
<keyword evidence="3" id="KW-0342">GTP-binding</keyword>
<dbReference type="SMART" id="SM00175">
    <property type="entry name" value="RAB"/>
    <property type="match status" value="1"/>
</dbReference>
<keyword evidence="2" id="KW-0547">Nucleotide-binding</keyword>
<dbReference type="InterPro" id="IPR027417">
    <property type="entry name" value="P-loop_NTPase"/>
</dbReference>
<dbReference type="GO" id="GO:0003924">
    <property type="term" value="F:GTPase activity"/>
    <property type="evidence" value="ECO:0007669"/>
    <property type="project" value="InterPro"/>
</dbReference>
<dbReference type="GO" id="GO:0005770">
    <property type="term" value="C:late endosome"/>
    <property type="evidence" value="ECO:0007669"/>
    <property type="project" value="TreeGrafter"/>
</dbReference>
<dbReference type="InterPro" id="IPR005225">
    <property type="entry name" value="Small_GTP-bd"/>
</dbReference>
<dbReference type="SMART" id="SM00174">
    <property type="entry name" value="RHO"/>
    <property type="match status" value="1"/>
</dbReference>
<dbReference type="GO" id="GO:0008333">
    <property type="term" value="P:endosome to lysosome transport"/>
    <property type="evidence" value="ECO:0007669"/>
    <property type="project" value="TreeGrafter"/>
</dbReference>
<dbReference type="SMART" id="SM00173">
    <property type="entry name" value="RAS"/>
    <property type="match status" value="1"/>
</dbReference>
<dbReference type="PROSITE" id="PS51421">
    <property type="entry name" value="RAS"/>
    <property type="match status" value="1"/>
</dbReference>
<dbReference type="InterPro" id="IPR001806">
    <property type="entry name" value="Small_GTPase"/>
</dbReference>
<evidence type="ECO:0000256" key="2">
    <source>
        <dbReference type="ARBA" id="ARBA00022741"/>
    </source>
</evidence>
<dbReference type="GO" id="GO:0090385">
    <property type="term" value="P:phagosome-lysosome fusion"/>
    <property type="evidence" value="ECO:0007669"/>
    <property type="project" value="TreeGrafter"/>
</dbReference>
<dbReference type="GO" id="GO:0045335">
    <property type="term" value="C:phagocytic vesicle"/>
    <property type="evidence" value="ECO:0007669"/>
    <property type="project" value="TreeGrafter"/>
</dbReference>
<accession>A0A7I4XZC1</accession>
<dbReference type="Proteomes" id="UP000025227">
    <property type="component" value="Unplaced"/>
</dbReference>
<evidence type="ECO:0000256" key="1">
    <source>
        <dbReference type="ARBA" id="ARBA00006270"/>
    </source>
</evidence>
<dbReference type="GO" id="GO:0005525">
    <property type="term" value="F:GTP binding"/>
    <property type="evidence" value="ECO:0007669"/>
    <property type="project" value="UniProtKB-KW"/>
</dbReference>
<dbReference type="SUPFAM" id="SSF52540">
    <property type="entry name" value="P-loop containing nucleoside triphosphate hydrolases"/>
    <property type="match status" value="1"/>
</dbReference>